<keyword evidence="1" id="KW-0812">Transmembrane</keyword>
<dbReference type="RefSeq" id="WP_369313681.1">
    <property type="nucleotide sequence ID" value="NZ_JBEHZE010000001.1"/>
</dbReference>
<feature type="transmembrane region" description="Helical" evidence="1">
    <location>
        <begin position="194"/>
        <end position="216"/>
    </location>
</feature>
<name>A0ABV3Z4G7_9PROT</name>
<sequence length="232" mass="25145">MEAVVEKHQSRETAMQRMARHSGALFAALVQLAALAAIMLPVLLASMLTVDIPVYVFDRFVGDAIASRPSNWLSQGSFIMAFVPLIVILFARRYGGDEASRAVTAAWGLAAVAVFAELSYLAPVLESSDFPSVRYTVSFTASAMAAQYVAASVYDIARGGGFWWRAPLYGALAGYAIYGVIYFPAVYWGTGAPWFNWMVGGFAINTVLAFAFLGVYRVLRTPLRPRGGFGGR</sequence>
<keyword evidence="1" id="KW-0472">Membrane</keyword>
<keyword evidence="1" id="KW-1133">Transmembrane helix</keyword>
<proteinExistence type="predicted"/>
<keyword evidence="3" id="KW-1185">Reference proteome</keyword>
<feature type="transmembrane region" description="Helical" evidence="1">
    <location>
        <begin position="135"/>
        <end position="154"/>
    </location>
</feature>
<evidence type="ECO:0008006" key="4">
    <source>
        <dbReference type="Google" id="ProtNLM"/>
    </source>
</evidence>
<evidence type="ECO:0000256" key="1">
    <source>
        <dbReference type="SAM" id="Phobius"/>
    </source>
</evidence>
<dbReference type="EMBL" id="JBEHZE010000001">
    <property type="protein sequence ID" value="MEX6633700.1"/>
    <property type="molecule type" value="Genomic_DNA"/>
</dbReference>
<evidence type="ECO:0000313" key="2">
    <source>
        <dbReference type="EMBL" id="MEX6633700.1"/>
    </source>
</evidence>
<feature type="transmembrane region" description="Helical" evidence="1">
    <location>
        <begin position="166"/>
        <end position="188"/>
    </location>
</feature>
<organism evidence="2 3">
    <name type="scientific">Hyphococcus lacteus</name>
    <dbReference type="NCBI Taxonomy" id="3143536"/>
    <lineage>
        <taxon>Bacteria</taxon>
        <taxon>Pseudomonadati</taxon>
        <taxon>Pseudomonadota</taxon>
        <taxon>Alphaproteobacteria</taxon>
        <taxon>Parvularculales</taxon>
        <taxon>Parvularculaceae</taxon>
        <taxon>Hyphococcus</taxon>
    </lineage>
</organism>
<feature type="transmembrane region" description="Helical" evidence="1">
    <location>
        <begin position="25"/>
        <end position="52"/>
    </location>
</feature>
<reference evidence="2 3" key="1">
    <citation type="submission" date="2024-05" db="EMBL/GenBank/DDBJ databases">
        <title>Three bacterial strains, DH-69, EH-24, and ECK-19 isolated from coastal sediments.</title>
        <authorList>
            <person name="Ye Y.-Q."/>
            <person name="Du Z.-J."/>
        </authorList>
    </citation>
    <scope>NUCLEOTIDE SEQUENCE [LARGE SCALE GENOMIC DNA]</scope>
    <source>
        <strain evidence="2 3">ECK-19</strain>
    </source>
</reference>
<protein>
    <recommendedName>
        <fullName evidence="4">DUF4386 family protein</fullName>
    </recommendedName>
</protein>
<feature type="transmembrane region" description="Helical" evidence="1">
    <location>
        <begin position="72"/>
        <end position="91"/>
    </location>
</feature>
<feature type="transmembrane region" description="Helical" evidence="1">
    <location>
        <begin position="103"/>
        <end position="123"/>
    </location>
</feature>
<evidence type="ECO:0000313" key="3">
    <source>
        <dbReference type="Proteomes" id="UP001560685"/>
    </source>
</evidence>
<dbReference type="Proteomes" id="UP001560685">
    <property type="component" value="Unassembled WGS sequence"/>
</dbReference>
<gene>
    <name evidence="2" type="ORF">ABFZ84_09085</name>
</gene>
<comment type="caution">
    <text evidence="2">The sequence shown here is derived from an EMBL/GenBank/DDBJ whole genome shotgun (WGS) entry which is preliminary data.</text>
</comment>
<accession>A0ABV3Z4G7</accession>